<sequence length="373" mass="39611">MAPAKLSPADKQALIERFRKTTDPIAALAEQFGVSVSTVSRILRGSFPPKEYEQLRERRSKSAESPAEAPDAETVAPAAVSLSEATPVGAAAVTSEPDEETAAETAPTTESEATSAGRRRRRRSTAATTAETGASEETDNPQLAEVSTPSPESADSVTVTTAAEPAPTPTDLPTPTTDRPRPILKTAAADTANPSVASTELPDEDEDELVETASTPAIDLELTADDLRGGGAAIEDADEFGEDDSEEDELAFDEEELGAEGESDRTEAPATLELLPLGIAPLPRTSYVVVDRTADLVTCSLTTLTELGTVEADQAEAQALPLFDNPRTAKRFCKRNQRVIKLPDSQVLLKTTRWLQAKGIHCLLIDGQVYSLD</sequence>
<gene>
    <name evidence="2" type="ORF">DOP62_01470</name>
</gene>
<evidence type="ECO:0008006" key="4">
    <source>
        <dbReference type="Google" id="ProtNLM"/>
    </source>
</evidence>
<feature type="compositionally biased region" description="Polar residues" evidence="1">
    <location>
        <begin position="145"/>
        <end position="159"/>
    </location>
</feature>
<protein>
    <recommendedName>
        <fullName evidence="4">Transposase</fullName>
    </recommendedName>
</protein>
<feature type="compositionally biased region" description="Acidic residues" evidence="1">
    <location>
        <begin position="237"/>
        <end position="261"/>
    </location>
</feature>
<dbReference type="EMBL" id="CP030139">
    <property type="protein sequence ID" value="AZB71570.1"/>
    <property type="molecule type" value="Genomic_DNA"/>
</dbReference>
<evidence type="ECO:0000313" key="3">
    <source>
        <dbReference type="Proteomes" id="UP000267249"/>
    </source>
</evidence>
<dbReference type="Proteomes" id="UP000267249">
    <property type="component" value="Chromosome"/>
</dbReference>
<evidence type="ECO:0000313" key="2">
    <source>
        <dbReference type="EMBL" id="AZB71570.1"/>
    </source>
</evidence>
<proteinExistence type="predicted"/>
<dbReference type="RefSeq" id="WP_208674979.1">
    <property type="nucleotide sequence ID" value="NZ_CP030139.2"/>
</dbReference>
<feature type="region of interest" description="Disordered" evidence="1">
    <location>
        <begin position="237"/>
        <end position="266"/>
    </location>
</feature>
<feature type="region of interest" description="Disordered" evidence="1">
    <location>
        <begin position="43"/>
        <end position="215"/>
    </location>
</feature>
<name>A0AAN1QM13_SYNEL</name>
<feature type="compositionally biased region" description="Low complexity" evidence="1">
    <location>
        <begin position="103"/>
        <end position="116"/>
    </location>
</feature>
<feature type="compositionally biased region" description="Basic and acidic residues" evidence="1">
    <location>
        <begin position="50"/>
        <end position="62"/>
    </location>
</feature>
<feature type="compositionally biased region" description="Acidic residues" evidence="1">
    <location>
        <begin position="201"/>
        <end position="210"/>
    </location>
</feature>
<organism evidence="2 3">
    <name type="scientific">Synechococcus elongatus PCC 11801</name>
    <dbReference type="NCBI Taxonomy" id="2219813"/>
    <lineage>
        <taxon>Bacteria</taxon>
        <taxon>Bacillati</taxon>
        <taxon>Cyanobacteriota</taxon>
        <taxon>Cyanophyceae</taxon>
        <taxon>Synechococcales</taxon>
        <taxon>Synechococcaceae</taxon>
        <taxon>Synechococcus</taxon>
    </lineage>
</organism>
<reference evidence="2 3" key="1">
    <citation type="journal article" date="2018" name="Sci. Rep.">
        <title>Genome Features and Biochemical Characteristics of a Robust, Fast Growing and Naturally Transformable Cyanobacterium Synechococcus elongatus PCC 11801 Isolated from India.</title>
        <authorList>
            <person name="Jaiswal D."/>
            <person name="Sengupta A."/>
            <person name="Sohoni S."/>
            <person name="Sengupta S."/>
            <person name="Phadnavis A.G."/>
            <person name="Pakrasi H.B."/>
            <person name="Wangikar P.P."/>
        </authorList>
    </citation>
    <scope>NUCLEOTIDE SEQUENCE [LARGE SCALE GENOMIC DNA]</scope>
    <source>
        <strain evidence="2 3">PCC 11801</strain>
    </source>
</reference>
<accession>A0AAN1QM13</accession>
<evidence type="ECO:0000256" key="1">
    <source>
        <dbReference type="SAM" id="MobiDB-lite"/>
    </source>
</evidence>
<dbReference type="AlphaFoldDB" id="A0AAN1QM13"/>